<keyword evidence="3" id="KW-1185">Reference proteome</keyword>
<evidence type="ECO:0000256" key="1">
    <source>
        <dbReference type="SAM" id="SignalP"/>
    </source>
</evidence>
<dbReference type="RefSeq" id="WP_171216605.1">
    <property type="nucleotide sequence ID" value="NZ_JABEPP010000001.1"/>
</dbReference>
<evidence type="ECO:0000313" key="2">
    <source>
        <dbReference type="EMBL" id="NNM71107.1"/>
    </source>
</evidence>
<dbReference type="EMBL" id="JABEPP010000001">
    <property type="protein sequence ID" value="NNM71107.1"/>
    <property type="molecule type" value="Genomic_DNA"/>
</dbReference>
<name>A0A849I4X6_9HYPH</name>
<reference evidence="2 3" key="1">
    <citation type="submission" date="2020-04" db="EMBL/GenBank/DDBJ databases">
        <title>Enterovirga sp. isolate from soil.</title>
        <authorList>
            <person name="Chea S."/>
            <person name="Kim D.-U."/>
        </authorList>
    </citation>
    <scope>NUCLEOTIDE SEQUENCE [LARGE SCALE GENOMIC DNA]</scope>
    <source>
        <strain evidence="2 3">DB1703</strain>
    </source>
</reference>
<organism evidence="2 3">
    <name type="scientific">Enterovirga aerilata</name>
    <dbReference type="NCBI Taxonomy" id="2730920"/>
    <lineage>
        <taxon>Bacteria</taxon>
        <taxon>Pseudomonadati</taxon>
        <taxon>Pseudomonadota</taxon>
        <taxon>Alphaproteobacteria</taxon>
        <taxon>Hyphomicrobiales</taxon>
        <taxon>Methylobacteriaceae</taxon>
        <taxon>Enterovirga</taxon>
    </lineage>
</organism>
<keyword evidence="1" id="KW-0732">Signal</keyword>
<comment type="caution">
    <text evidence="2">The sequence shown here is derived from an EMBL/GenBank/DDBJ whole genome shotgun (WGS) entry which is preliminary data.</text>
</comment>
<feature type="chain" id="PRO_5032358397" evidence="1">
    <location>
        <begin position="31"/>
        <end position="96"/>
    </location>
</feature>
<dbReference type="AlphaFoldDB" id="A0A849I4X6"/>
<accession>A0A849I4X6</accession>
<feature type="signal peptide" evidence="1">
    <location>
        <begin position="1"/>
        <end position="30"/>
    </location>
</feature>
<protein>
    <submittedName>
        <fullName evidence="2">Uncharacterized protein</fullName>
    </submittedName>
</protein>
<proteinExistence type="predicted"/>
<gene>
    <name evidence="2" type="ORF">HJG44_01695</name>
</gene>
<sequence length="96" mass="9702">MIARAKILPAFAAAAILGGATVAATSPAQAWCGYYGCGYGDAALAAGIVGGLAVGAIAASAAHQAQAAREAEARRAYYGHRRAPARKARPARHVQR</sequence>
<dbReference type="Proteomes" id="UP000564885">
    <property type="component" value="Unassembled WGS sequence"/>
</dbReference>
<evidence type="ECO:0000313" key="3">
    <source>
        <dbReference type="Proteomes" id="UP000564885"/>
    </source>
</evidence>